<reference evidence="1 2" key="1">
    <citation type="submission" date="2019-12" db="EMBL/GenBank/DDBJ databases">
        <title>Chromosome-level assembly of the Caenorhabditis remanei genome.</title>
        <authorList>
            <person name="Teterina A.A."/>
            <person name="Willis J.H."/>
            <person name="Phillips P.C."/>
        </authorList>
    </citation>
    <scope>NUCLEOTIDE SEQUENCE [LARGE SCALE GENOMIC DNA]</scope>
    <source>
        <strain evidence="1 2">PX506</strain>
        <tissue evidence="1">Whole organism</tissue>
    </source>
</reference>
<dbReference type="RefSeq" id="XP_053592521.1">
    <property type="nucleotide sequence ID" value="XM_053723876.1"/>
</dbReference>
<evidence type="ECO:0000313" key="1">
    <source>
        <dbReference type="EMBL" id="KAF1771370.1"/>
    </source>
</evidence>
<dbReference type="AlphaFoldDB" id="A0A6A5HT51"/>
<comment type="caution">
    <text evidence="1">The sequence shown here is derived from an EMBL/GenBank/DDBJ whole genome shotgun (WGS) entry which is preliminary data.</text>
</comment>
<name>A0A6A5HT51_CAERE</name>
<dbReference type="GeneID" id="78773550"/>
<sequence>MNSPRTLASSSITGSFLTVGKQLVISRRESSRNTSPVSTPAHASPETSLIPAWSSLSTCLTIFMTTRESRRMCFTLGAVIVTDIDILRTLEISI</sequence>
<dbReference type="CTD" id="78773550"/>
<proteinExistence type="predicted"/>
<dbReference type="KEGG" id="crq:GCK72_003196"/>
<protein>
    <submittedName>
        <fullName evidence="1">Uncharacterized protein</fullName>
    </submittedName>
</protein>
<evidence type="ECO:0000313" key="2">
    <source>
        <dbReference type="Proteomes" id="UP000483820"/>
    </source>
</evidence>
<gene>
    <name evidence="1" type="ORF">GCK72_003196</name>
</gene>
<dbReference type="EMBL" id="WUAV01000001">
    <property type="protein sequence ID" value="KAF1771370.1"/>
    <property type="molecule type" value="Genomic_DNA"/>
</dbReference>
<dbReference type="Proteomes" id="UP000483820">
    <property type="component" value="Chromosome I"/>
</dbReference>
<organism evidence="1 2">
    <name type="scientific">Caenorhabditis remanei</name>
    <name type="common">Caenorhabditis vulgaris</name>
    <dbReference type="NCBI Taxonomy" id="31234"/>
    <lineage>
        <taxon>Eukaryota</taxon>
        <taxon>Metazoa</taxon>
        <taxon>Ecdysozoa</taxon>
        <taxon>Nematoda</taxon>
        <taxon>Chromadorea</taxon>
        <taxon>Rhabditida</taxon>
        <taxon>Rhabditina</taxon>
        <taxon>Rhabditomorpha</taxon>
        <taxon>Rhabditoidea</taxon>
        <taxon>Rhabditidae</taxon>
        <taxon>Peloderinae</taxon>
        <taxon>Caenorhabditis</taxon>
    </lineage>
</organism>
<accession>A0A6A5HT51</accession>